<reference evidence="2" key="1">
    <citation type="journal article" date="2014" name="Front. Microbiol.">
        <title>High frequency of phylogenetically diverse reductive dehalogenase-homologous genes in deep subseafloor sedimentary metagenomes.</title>
        <authorList>
            <person name="Kawai M."/>
            <person name="Futagami T."/>
            <person name="Toyoda A."/>
            <person name="Takaki Y."/>
            <person name="Nishi S."/>
            <person name="Hori S."/>
            <person name="Arai W."/>
            <person name="Tsubouchi T."/>
            <person name="Morono Y."/>
            <person name="Uchiyama I."/>
            <person name="Ito T."/>
            <person name="Fujiyama A."/>
            <person name="Inagaki F."/>
            <person name="Takami H."/>
        </authorList>
    </citation>
    <scope>NUCLEOTIDE SEQUENCE</scope>
    <source>
        <strain evidence="2">Expedition CK06-06</strain>
    </source>
</reference>
<dbReference type="Pfam" id="PF19051">
    <property type="entry name" value="GFO_IDH_MocA_C2"/>
    <property type="match status" value="1"/>
</dbReference>
<dbReference type="PANTHER" id="PTHR43818">
    <property type="entry name" value="BCDNA.GH03377"/>
    <property type="match status" value="1"/>
</dbReference>
<dbReference type="InterPro" id="IPR043906">
    <property type="entry name" value="Gfo/Idh/MocA_OxRdtase_bact_C"/>
</dbReference>
<protein>
    <recommendedName>
        <fullName evidence="1">Gfo/Idh/MocA-like oxidoreductase bacterial type C-terminal domain-containing protein</fullName>
    </recommendedName>
</protein>
<sequence length="258" mass="29389">TAQKPLTYSVYEARKLTEAARRYRVATQMGNQGHSGEGVRLICEWIWDGAIGDIREVHAWTNRPIWPQGIARPKEIPPVPSTLDWDLWLGPAPYRPYNQAYLPLFWRGWWDFGCGALGDMGGHILDPVFWALKLRYPTSVEASVASYRRKQESGWTELVVNNETYPSASIVHYNFPAREGMPPVKLHWYDGGLMPERPEELEPRRRMGRGGGGVIFVGDKGKLMCGAYGDGPRLIPETKMQEYKRPPKTLPRINVSHE</sequence>
<dbReference type="InterPro" id="IPR050463">
    <property type="entry name" value="Gfo/Idh/MocA_oxidrdct_glycsds"/>
</dbReference>
<evidence type="ECO:0000313" key="2">
    <source>
        <dbReference type="EMBL" id="GAH73079.1"/>
    </source>
</evidence>
<name>X1J416_9ZZZZ</name>
<feature type="non-terminal residue" evidence="2">
    <location>
        <position position="258"/>
    </location>
</feature>
<proteinExistence type="predicted"/>
<dbReference type="Gene3D" id="3.40.50.720">
    <property type="entry name" value="NAD(P)-binding Rossmann-like Domain"/>
    <property type="match status" value="1"/>
</dbReference>
<feature type="domain" description="Gfo/Idh/MocA-like oxidoreductase bacterial type C-terminal" evidence="1">
    <location>
        <begin position="76"/>
        <end position="144"/>
    </location>
</feature>
<dbReference type="PANTHER" id="PTHR43818:SF10">
    <property type="entry name" value="NADH-DEPENDENT DEHYDROGENASE-RELATED"/>
    <property type="match status" value="1"/>
</dbReference>
<gene>
    <name evidence="2" type="ORF">S03H2_53315</name>
</gene>
<comment type="caution">
    <text evidence="2">The sequence shown here is derived from an EMBL/GenBank/DDBJ whole genome shotgun (WGS) entry which is preliminary data.</text>
</comment>
<accession>X1J416</accession>
<dbReference type="AlphaFoldDB" id="X1J416"/>
<dbReference type="EMBL" id="BARU01033931">
    <property type="protein sequence ID" value="GAH73079.1"/>
    <property type="molecule type" value="Genomic_DNA"/>
</dbReference>
<feature type="non-terminal residue" evidence="2">
    <location>
        <position position="1"/>
    </location>
</feature>
<evidence type="ECO:0000259" key="1">
    <source>
        <dbReference type="Pfam" id="PF19051"/>
    </source>
</evidence>
<organism evidence="2">
    <name type="scientific">marine sediment metagenome</name>
    <dbReference type="NCBI Taxonomy" id="412755"/>
    <lineage>
        <taxon>unclassified sequences</taxon>
        <taxon>metagenomes</taxon>
        <taxon>ecological metagenomes</taxon>
    </lineage>
</organism>
<dbReference type="SUPFAM" id="SSF51735">
    <property type="entry name" value="NAD(P)-binding Rossmann-fold domains"/>
    <property type="match status" value="1"/>
</dbReference>
<dbReference type="InterPro" id="IPR036291">
    <property type="entry name" value="NAD(P)-bd_dom_sf"/>
</dbReference>
<dbReference type="SUPFAM" id="SSF55347">
    <property type="entry name" value="Glyceraldehyde-3-phosphate dehydrogenase-like, C-terminal domain"/>
    <property type="match status" value="1"/>
</dbReference>